<dbReference type="Gene3D" id="3.30.70.270">
    <property type="match status" value="1"/>
</dbReference>
<evidence type="ECO:0000313" key="1">
    <source>
        <dbReference type="EMBL" id="KAK2558705.1"/>
    </source>
</evidence>
<name>A0AAD9QCI4_ACRCE</name>
<dbReference type="Gene3D" id="3.10.10.10">
    <property type="entry name" value="HIV Type 1 Reverse Transcriptase, subunit A, domain 1"/>
    <property type="match status" value="1"/>
</dbReference>
<dbReference type="InterPro" id="IPR043502">
    <property type="entry name" value="DNA/RNA_pol_sf"/>
</dbReference>
<dbReference type="InterPro" id="IPR008042">
    <property type="entry name" value="Retrotrans_Pao"/>
</dbReference>
<comment type="caution">
    <text evidence="1">The sequence shown here is derived from an EMBL/GenBank/DDBJ whole genome shotgun (WGS) entry which is preliminary data.</text>
</comment>
<evidence type="ECO:0000313" key="2">
    <source>
        <dbReference type="Proteomes" id="UP001249851"/>
    </source>
</evidence>
<reference evidence="1" key="1">
    <citation type="journal article" date="2023" name="G3 (Bethesda)">
        <title>Whole genome assembly and annotation of the endangered Caribbean coral Acropora cervicornis.</title>
        <authorList>
            <person name="Selwyn J.D."/>
            <person name="Vollmer S.V."/>
        </authorList>
    </citation>
    <scope>NUCLEOTIDE SEQUENCE</scope>
    <source>
        <strain evidence="1">K2</strain>
    </source>
</reference>
<sequence length="353" mass="40874">MVADMKEMYHMLRLSERDKPSMRFLWKDPPEEQPSMYQFKRTVFGERSAPSRANYAMRYNADKNGDLPLGVKAVYKQFYMDSLPCTNSQEEAIEMRKQMAELLRHRGFHLHKWLTNDPEVLATIPEQDRSRRFLELSENKLSTHRALGVMWDAEEDVLKYTGLQGDAGTTKKKILSQVFSVWDPRGLLLPFSIRSKIILQNLIRMKYGWDNELMEDDLRVPCEWRREAAELDVVKIPRALLSQDKLVREAFLQVFSDASPDASGACAYLRRELKDNMVECRHVAGKAQSICRLELMGALLAAHPAGTLTAELMTKIEKIAFWSDSTTVLHWIHKQVLTTRHLLVTVCLRFIRS</sequence>
<reference evidence="1" key="2">
    <citation type="journal article" date="2023" name="Science">
        <title>Genomic signatures of disease resistance in endangered staghorn corals.</title>
        <authorList>
            <person name="Vollmer S.V."/>
            <person name="Selwyn J.D."/>
            <person name="Despard B.A."/>
            <person name="Roesel C.L."/>
        </authorList>
    </citation>
    <scope>NUCLEOTIDE SEQUENCE</scope>
    <source>
        <strain evidence="1">K2</strain>
    </source>
</reference>
<dbReference type="Proteomes" id="UP001249851">
    <property type="component" value="Unassembled WGS sequence"/>
</dbReference>
<dbReference type="Pfam" id="PF05380">
    <property type="entry name" value="Peptidase_A17"/>
    <property type="match status" value="1"/>
</dbReference>
<gene>
    <name evidence="1" type="ORF">P5673_018910</name>
</gene>
<proteinExistence type="predicted"/>
<organism evidence="1 2">
    <name type="scientific">Acropora cervicornis</name>
    <name type="common">Staghorn coral</name>
    <dbReference type="NCBI Taxonomy" id="6130"/>
    <lineage>
        <taxon>Eukaryota</taxon>
        <taxon>Metazoa</taxon>
        <taxon>Cnidaria</taxon>
        <taxon>Anthozoa</taxon>
        <taxon>Hexacorallia</taxon>
        <taxon>Scleractinia</taxon>
        <taxon>Astrocoeniina</taxon>
        <taxon>Acroporidae</taxon>
        <taxon>Acropora</taxon>
    </lineage>
</organism>
<protein>
    <submittedName>
        <fullName evidence="1">Uncharacterized protein</fullName>
    </submittedName>
</protein>
<accession>A0AAD9QCI4</accession>
<keyword evidence="2" id="KW-1185">Reference proteome</keyword>
<dbReference type="EMBL" id="JARQWQ010000043">
    <property type="protein sequence ID" value="KAK2558705.1"/>
    <property type="molecule type" value="Genomic_DNA"/>
</dbReference>
<dbReference type="PANTHER" id="PTHR47331">
    <property type="entry name" value="PHD-TYPE DOMAIN-CONTAINING PROTEIN"/>
    <property type="match status" value="1"/>
</dbReference>
<dbReference type="SUPFAM" id="SSF56672">
    <property type="entry name" value="DNA/RNA polymerases"/>
    <property type="match status" value="1"/>
</dbReference>
<dbReference type="AlphaFoldDB" id="A0AAD9QCI4"/>
<dbReference type="InterPro" id="IPR043128">
    <property type="entry name" value="Rev_trsase/Diguanyl_cyclase"/>
</dbReference>